<dbReference type="EMBL" id="JBHMCY010000012">
    <property type="protein sequence ID" value="MFB9462792.1"/>
    <property type="molecule type" value="Genomic_DNA"/>
</dbReference>
<evidence type="ECO:0000259" key="1">
    <source>
        <dbReference type="Pfam" id="PF00296"/>
    </source>
</evidence>
<comment type="caution">
    <text evidence="2">The sequence shown here is derived from an EMBL/GenBank/DDBJ whole genome shotgun (WGS) entry which is preliminary data.</text>
</comment>
<dbReference type="PANTHER" id="PTHR43244:SF2">
    <property type="entry name" value="CONSERVED HYPOTHETICAL ALANINE AND PROLINE-RICH PROTEIN"/>
    <property type="match status" value="1"/>
</dbReference>
<organism evidence="2 3">
    <name type="scientific">Streptomyces cinereospinus</name>
    <dbReference type="NCBI Taxonomy" id="285561"/>
    <lineage>
        <taxon>Bacteria</taxon>
        <taxon>Bacillati</taxon>
        <taxon>Actinomycetota</taxon>
        <taxon>Actinomycetes</taxon>
        <taxon>Kitasatosporales</taxon>
        <taxon>Streptomycetaceae</taxon>
        <taxon>Streptomyces</taxon>
    </lineage>
</organism>
<proteinExistence type="predicted"/>
<gene>
    <name evidence="2" type="ORF">ACFF45_08755</name>
</gene>
<dbReference type="InterPro" id="IPR019922">
    <property type="entry name" value="Lucif-like_OxRdatse_MSMEG_4141"/>
</dbReference>
<dbReference type="InterPro" id="IPR050564">
    <property type="entry name" value="F420-G6PD/mer"/>
</dbReference>
<dbReference type="InterPro" id="IPR011251">
    <property type="entry name" value="Luciferase-like_dom"/>
</dbReference>
<dbReference type="Gene3D" id="3.20.20.30">
    <property type="entry name" value="Luciferase-like domain"/>
    <property type="match status" value="1"/>
</dbReference>
<protein>
    <submittedName>
        <fullName evidence="2">TIGR03620 family F420-dependent LLM class oxidoreductase</fullName>
    </submittedName>
</protein>
<sequence length="314" mass="33131">MNARTPAVAGAAARIGPVGVWWGSHDRVPADQVRAAAAEAERLGYGALWIGEAPGGREVFTHAALLLDATRHITVAPAIANIWLRDPTAARSAAAALTDAHPQRFILGLGASHAAALELIGRPYGKPLTAMRAYLKAMADSWYAGPEPDQPVPVVLAALRTRMQELARDAADGMHSCFVTPEHTAAARATLGPGPLLVPEQAVVVGSDRERARRTARRHVASRLGLTHYVRHLKAMGFTDDDLADGGSDHLVDALVATGDEETVTRRVRAHLDAGADHVAVHPLGHRADRAGLEQLRALAPVLGLGDPKPASIS</sequence>
<dbReference type="PANTHER" id="PTHR43244">
    <property type="match status" value="1"/>
</dbReference>
<evidence type="ECO:0000313" key="3">
    <source>
        <dbReference type="Proteomes" id="UP001589709"/>
    </source>
</evidence>
<dbReference type="SUPFAM" id="SSF51679">
    <property type="entry name" value="Bacterial luciferase-like"/>
    <property type="match status" value="1"/>
</dbReference>
<keyword evidence="3" id="KW-1185">Reference proteome</keyword>
<name>A0ABV5MXR2_9ACTN</name>
<dbReference type="Proteomes" id="UP001589709">
    <property type="component" value="Unassembled WGS sequence"/>
</dbReference>
<reference evidence="2 3" key="1">
    <citation type="submission" date="2024-09" db="EMBL/GenBank/DDBJ databases">
        <authorList>
            <person name="Sun Q."/>
            <person name="Mori K."/>
        </authorList>
    </citation>
    <scope>NUCLEOTIDE SEQUENCE [LARGE SCALE GENOMIC DNA]</scope>
    <source>
        <strain evidence="2 3">JCM 6917</strain>
    </source>
</reference>
<dbReference type="NCBIfam" id="TIGR03620">
    <property type="entry name" value="F420_MSMEG_4141"/>
    <property type="match status" value="1"/>
</dbReference>
<accession>A0ABV5MXR2</accession>
<feature type="domain" description="Luciferase-like" evidence="1">
    <location>
        <begin position="27"/>
        <end position="278"/>
    </location>
</feature>
<dbReference type="InterPro" id="IPR036661">
    <property type="entry name" value="Luciferase-like_sf"/>
</dbReference>
<evidence type="ECO:0000313" key="2">
    <source>
        <dbReference type="EMBL" id="MFB9462792.1"/>
    </source>
</evidence>
<dbReference type="RefSeq" id="WP_381344196.1">
    <property type="nucleotide sequence ID" value="NZ_JBHMCY010000012.1"/>
</dbReference>
<dbReference type="Pfam" id="PF00296">
    <property type="entry name" value="Bac_luciferase"/>
    <property type="match status" value="1"/>
</dbReference>